<dbReference type="AlphaFoldDB" id="A0A5B9QJR9"/>
<name>A0A5B9QJR9_9BACT</name>
<evidence type="ECO:0000313" key="1">
    <source>
        <dbReference type="EMBL" id="QEG34401.1"/>
    </source>
</evidence>
<dbReference type="EMBL" id="CP042913">
    <property type="protein sequence ID" value="QEG34401.1"/>
    <property type="molecule type" value="Genomic_DNA"/>
</dbReference>
<gene>
    <name evidence="1" type="ORF">Pr1d_16770</name>
</gene>
<keyword evidence="2" id="KW-1185">Reference proteome</keyword>
<protein>
    <submittedName>
        <fullName evidence="1">Uncharacterized protein</fullName>
    </submittedName>
</protein>
<organism evidence="1 2">
    <name type="scientific">Bythopirellula goksoeyrii</name>
    <dbReference type="NCBI Taxonomy" id="1400387"/>
    <lineage>
        <taxon>Bacteria</taxon>
        <taxon>Pseudomonadati</taxon>
        <taxon>Planctomycetota</taxon>
        <taxon>Planctomycetia</taxon>
        <taxon>Pirellulales</taxon>
        <taxon>Lacipirellulaceae</taxon>
        <taxon>Bythopirellula</taxon>
    </lineage>
</organism>
<sequence>MRLPQLRFSLRSLLILTTLVALTTWCIVRPIVKERQNTLLLEHLNQSWEKQLSTTHLTDLELKVRYVTGKVRGELGASKSMNPTEFHSFVKSLNLDKNVDAIADFSTAFRSDLLEEQKAWTTYRLKIHGGGFRFQIDDDELPPQSQYIRRSTRVEPGDLRYVPQYLFTTESTSVLYKQDCVELTFDGKRNYRQLLVDPKNGFVFNSFFESKVKKNVGKKTHEVVIQRSPKEYHRGVIWPSVFVKGEFRDGTLFEYTAYVVEESISDGY</sequence>
<reference evidence="1 2" key="1">
    <citation type="submission" date="2019-08" db="EMBL/GenBank/DDBJ databases">
        <title>Deep-cultivation of Planctomycetes and their phenomic and genomic characterization uncovers novel biology.</title>
        <authorList>
            <person name="Wiegand S."/>
            <person name="Jogler M."/>
            <person name="Boedeker C."/>
            <person name="Pinto D."/>
            <person name="Vollmers J."/>
            <person name="Rivas-Marin E."/>
            <person name="Kohn T."/>
            <person name="Peeters S.H."/>
            <person name="Heuer A."/>
            <person name="Rast P."/>
            <person name="Oberbeckmann S."/>
            <person name="Bunk B."/>
            <person name="Jeske O."/>
            <person name="Meyerdierks A."/>
            <person name="Storesund J.E."/>
            <person name="Kallscheuer N."/>
            <person name="Luecker S."/>
            <person name="Lage O.M."/>
            <person name="Pohl T."/>
            <person name="Merkel B.J."/>
            <person name="Hornburger P."/>
            <person name="Mueller R.-W."/>
            <person name="Bruemmer F."/>
            <person name="Labrenz M."/>
            <person name="Spormann A.M."/>
            <person name="Op den Camp H."/>
            <person name="Overmann J."/>
            <person name="Amann R."/>
            <person name="Jetten M.S.M."/>
            <person name="Mascher T."/>
            <person name="Medema M.H."/>
            <person name="Devos D.P."/>
            <person name="Kaster A.-K."/>
            <person name="Ovreas L."/>
            <person name="Rohde M."/>
            <person name="Galperin M.Y."/>
            <person name="Jogler C."/>
        </authorList>
    </citation>
    <scope>NUCLEOTIDE SEQUENCE [LARGE SCALE GENOMIC DNA]</scope>
    <source>
        <strain evidence="1 2">Pr1d</strain>
    </source>
</reference>
<accession>A0A5B9QJR9</accession>
<evidence type="ECO:0000313" key="2">
    <source>
        <dbReference type="Proteomes" id="UP000323917"/>
    </source>
</evidence>
<dbReference type="Proteomes" id="UP000323917">
    <property type="component" value="Chromosome"/>
</dbReference>
<proteinExistence type="predicted"/>
<dbReference type="KEGG" id="bgok:Pr1d_16770"/>